<feature type="transmembrane region" description="Helical" evidence="6">
    <location>
        <begin position="143"/>
        <end position="167"/>
    </location>
</feature>
<feature type="transmembrane region" description="Helical" evidence="6">
    <location>
        <begin position="210"/>
        <end position="233"/>
    </location>
</feature>
<keyword evidence="4 6" id="KW-0472">Membrane</keyword>
<keyword evidence="8" id="KW-1185">Reference proteome</keyword>
<feature type="transmembrane region" description="Helical" evidence="6">
    <location>
        <begin position="480"/>
        <end position="500"/>
    </location>
</feature>
<gene>
    <name evidence="7" type="ORF">CkaCkLH20_03032</name>
</gene>
<evidence type="ECO:0000256" key="1">
    <source>
        <dbReference type="ARBA" id="ARBA00004141"/>
    </source>
</evidence>
<reference evidence="7" key="2">
    <citation type="submission" date="2020-11" db="EMBL/GenBank/DDBJ databases">
        <title>Whole genome sequencing of Colletotrichum sp.</title>
        <authorList>
            <person name="Li H."/>
        </authorList>
    </citation>
    <scope>NUCLEOTIDE SEQUENCE</scope>
    <source>
        <strain evidence="7">CkLH20</strain>
    </source>
</reference>
<evidence type="ECO:0000256" key="5">
    <source>
        <dbReference type="SAM" id="MobiDB-lite"/>
    </source>
</evidence>
<evidence type="ECO:0000256" key="2">
    <source>
        <dbReference type="ARBA" id="ARBA00022692"/>
    </source>
</evidence>
<dbReference type="GO" id="GO:0016020">
    <property type="term" value="C:membrane"/>
    <property type="evidence" value="ECO:0007669"/>
    <property type="project" value="UniProtKB-SubCell"/>
</dbReference>
<keyword evidence="2 6" id="KW-0812">Transmembrane</keyword>
<accession>A0A9P6IBK3</accession>
<dbReference type="EMBL" id="JAATWM020000007">
    <property type="protein sequence ID" value="KAF9879489.1"/>
    <property type="molecule type" value="Genomic_DNA"/>
</dbReference>
<sequence length="510" mass="54896">MSGETSPLLAEHPPRVRTPTDHVDQSEPDEAVQQKHPLFPNALIVILIIVLVADIGGSMIGIPEIRLLEMAVCRDYYRKHDPSVIGGPPLSYVDEKLCKLKEIQTSLAYLRATRNLIGTIPGKNRILLTFPYGYLSDAIGRKLVVFLALFGQILSVFALMAICYFHETFSTNVTLAAPLFQIIGGGNRVMIASLNSIVVDTAPAKFRPTIFYAIGAWIFITEIIMVPVGSQLLLKDLWLPFKIATPFLLASLVLVVALPETHVPQKLETQDNADDMSPTNQPKDQSMVRVMLQKAANKLKQALKGLKIPAKGPRVCLSIIFLAVFARQSTHLFAQYASKVLDWPIAKAGYVLSAKSFVGLVLLVVLAGISSLLSRQDGTASLRMNKRVVLVSLLASLIGSVLLGMSRDTATLIIGSIFDSVGLGIGQSLQGILASFADPASTGELFAGAALIELLAGLSGNFAFAGFFDLGLKSKLSGEIGLPYFVAALLYVVAVIQSFSLPLTGVGHET</sequence>
<comment type="subcellular location">
    <subcellularLocation>
        <location evidence="1">Membrane</location>
        <topology evidence="1">Multi-pass membrane protein</topology>
    </subcellularLocation>
</comment>
<feature type="transmembrane region" description="Helical" evidence="6">
    <location>
        <begin position="179"/>
        <end position="198"/>
    </location>
</feature>
<comment type="caution">
    <text evidence="7">The sequence shown here is derived from an EMBL/GenBank/DDBJ whole genome shotgun (WGS) entry which is preliminary data.</text>
</comment>
<reference evidence="7" key="1">
    <citation type="submission" date="2020-03" db="EMBL/GenBank/DDBJ databases">
        <authorList>
            <person name="He L."/>
        </authorList>
    </citation>
    <scope>NUCLEOTIDE SEQUENCE</scope>
    <source>
        <strain evidence="7">CkLH20</strain>
    </source>
</reference>
<feature type="transmembrane region" description="Helical" evidence="6">
    <location>
        <begin position="445"/>
        <end position="468"/>
    </location>
</feature>
<organism evidence="7 8">
    <name type="scientific">Colletotrichum karsti</name>
    <dbReference type="NCBI Taxonomy" id="1095194"/>
    <lineage>
        <taxon>Eukaryota</taxon>
        <taxon>Fungi</taxon>
        <taxon>Dikarya</taxon>
        <taxon>Ascomycota</taxon>
        <taxon>Pezizomycotina</taxon>
        <taxon>Sordariomycetes</taxon>
        <taxon>Hypocreomycetidae</taxon>
        <taxon>Glomerellales</taxon>
        <taxon>Glomerellaceae</taxon>
        <taxon>Colletotrichum</taxon>
        <taxon>Colletotrichum boninense species complex</taxon>
    </lineage>
</organism>
<proteinExistence type="predicted"/>
<evidence type="ECO:0000313" key="8">
    <source>
        <dbReference type="Proteomes" id="UP000781932"/>
    </source>
</evidence>
<keyword evidence="3 6" id="KW-1133">Transmembrane helix</keyword>
<name>A0A9P6IBK3_9PEZI</name>
<feature type="transmembrane region" description="Helical" evidence="6">
    <location>
        <begin position="357"/>
        <end position="375"/>
    </location>
</feature>
<dbReference type="Proteomes" id="UP000781932">
    <property type="component" value="Unassembled WGS sequence"/>
</dbReference>
<dbReference type="GO" id="GO:0022857">
    <property type="term" value="F:transmembrane transporter activity"/>
    <property type="evidence" value="ECO:0007669"/>
    <property type="project" value="InterPro"/>
</dbReference>
<feature type="compositionally biased region" description="Basic and acidic residues" evidence="5">
    <location>
        <begin position="12"/>
        <end position="25"/>
    </location>
</feature>
<evidence type="ECO:0000313" key="7">
    <source>
        <dbReference type="EMBL" id="KAF9879489.1"/>
    </source>
</evidence>
<dbReference type="Gene3D" id="1.20.1250.20">
    <property type="entry name" value="MFS general substrate transporter like domains"/>
    <property type="match status" value="1"/>
</dbReference>
<feature type="transmembrane region" description="Helical" evidence="6">
    <location>
        <begin position="239"/>
        <end position="258"/>
    </location>
</feature>
<dbReference type="AlphaFoldDB" id="A0A9P6IBK3"/>
<dbReference type="PANTHER" id="PTHR23507">
    <property type="entry name" value="ZGC:174356"/>
    <property type="match status" value="1"/>
</dbReference>
<dbReference type="InterPro" id="IPR011701">
    <property type="entry name" value="MFS"/>
</dbReference>
<dbReference type="RefSeq" id="XP_038748950.1">
    <property type="nucleotide sequence ID" value="XM_038885751.1"/>
</dbReference>
<feature type="region of interest" description="Disordered" evidence="5">
    <location>
        <begin position="1"/>
        <end position="31"/>
    </location>
</feature>
<evidence type="ECO:0000256" key="4">
    <source>
        <dbReference type="ARBA" id="ARBA00023136"/>
    </source>
</evidence>
<feature type="transmembrane region" description="Helical" evidence="6">
    <location>
        <begin position="42"/>
        <end position="62"/>
    </location>
</feature>
<dbReference type="Pfam" id="PF07690">
    <property type="entry name" value="MFS_1"/>
    <property type="match status" value="1"/>
</dbReference>
<dbReference type="PANTHER" id="PTHR23507:SF1">
    <property type="entry name" value="FI18259P1-RELATED"/>
    <property type="match status" value="1"/>
</dbReference>
<dbReference type="SUPFAM" id="SSF103473">
    <property type="entry name" value="MFS general substrate transporter"/>
    <property type="match status" value="1"/>
</dbReference>
<evidence type="ECO:0000256" key="6">
    <source>
        <dbReference type="SAM" id="Phobius"/>
    </source>
</evidence>
<dbReference type="CDD" id="cd06174">
    <property type="entry name" value="MFS"/>
    <property type="match status" value="1"/>
</dbReference>
<evidence type="ECO:0000256" key="3">
    <source>
        <dbReference type="ARBA" id="ARBA00022989"/>
    </source>
</evidence>
<protein>
    <submittedName>
        <fullName evidence="7">Major facilitator superfamily transporter</fullName>
    </submittedName>
</protein>
<dbReference type="GeneID" id="62158825"/>
<dbReference type="OrthoDB" id="194139at2759"/>
<dbReference type="InterPro" id="IPR036259">
    <property type="entry name" value="MFS_trans_sf"/>
</dbReference>
<feature type="transmembrane region" description="Helical" evidence="6">
    <location>
        <begin position="387"/>
        <end position="405"/>
    </location>
</feature>